<dbReference type="GeneID" id="58716021"/>
<dbReference type="Pfam" id="PF02082">
    <property type="entry name" value="Rrf2"/>
    <property type="match status" value="1"/>
</dbReference>
<comment type="caution">
    <text evidence="1">The sequence shown here is derived from an EMBL/GenBank/DDBJ whole genome shotgun (WGS) entry which is preliminary data.</text>
</comment>
<dbReference type="Proteomes" id="UP000543379">
    <property type="component" value="Unassembled WGS sequence"/>
</dbReference>
<dbReference type="NCBIfam" id="TIGR00738">
    <property type="entry name" value="rrf2_super"/>
    <property type="match status" value="1"/>
</dbReference>
<dbReference type="InterPro" id="IPR000944">
    <property type="entry name" value="Tscrpt_reg_Rrf2"/>
</dbReference>
<organism evidence="1 16">
    <name type="scientific">Listeria booriae</name>
    <dbReference type="NCBI Taxonomy" id="1552123"/>
    <lineage>
        <taxon>Bacteria</taxon>
        <taxon>Bacillati</taxon>
        <taxon>Bacillota</taxon>
        <taxon>Bacilli</taxon>
        <taxon>Bacillales</taxon>
        <taxon>Listeriaceae</taxon>
        <taxon>Listeria</taxon>
    </lineage>
</organism>
<evidence type="ECO:0000313" key="13">
    <source>
        <dbReference type="EMBL" id="MBC2166756.1"/>
    </source>
</evidence>
<dbReference type="EMBL" id="JAARYH010000003">
    <property type="protein sequence ID" value="MBC2166756.1"/>
    <property type="molecule type" value="Genomic_DNA"/>
</dbReference>
<dbReference type="Proteomes" id="UP000541735">
    <property type="component" value="Unassembled WGS sequence"/>
</dbReference>
<evidence type="ECO:0000313" key="7">
    <source>
        <dbReference type="EMBL" id="MBC1566231.1"/>
    </source>
</evidence>
<dbReference type="EMBL" id="JAARVD010000005">
    <property type="protein sequence ID" value="MBC1797151.1"/>
    <property type="molecule type" value="Genomic_DNA"/>
</dbReference>
<evidence type="ECO:0000313" key="29">
    <source>
        <dbReference type="Proteomes" id="UP000586951"/>
    </source>
</evidence>
<dbReference type="EMBL" id="JNFA01000002">
    <property type="protein sequence ID" value="KGL44564.1"/>
    <property type="molecule type" value="Genomic_DNA"/>
</dbReference>
<dbReference type="STRING" id="1552123.EP57_00985"/>
<dbReference type="EMBL" id="JAAROL010000003">
    <property type="protein sequence ID" value="MBC1332066.1"/>
    <property type="molecule type" value="Genomic_DNA"/>
</dbReference>
<dbReference type="AlphaFoldDB" id="A0A099WFQ5"/>
<dbReference type="EMBL" id="JAARYD010000002">
    <property type="protein sequence ID" value="MBC2175642.1"/>
    <property type="molecule type" value="Genomic_DNA"/>
</dbReference>
<dbReference type="SUPFAM" id="SSF46785">
    <property type="entry name" value="Winged helix' DNA-binding domain"/>
    <property type="match status" value="1"/>
</dbReference>
<evidence type="ECO:0000313" key="4">
    <source>
        <dbReference type="EMBL" id="MBC1372605.1"/>
    </source>
</evidence>
<dbReference type="EMBL" id="JAARRU010000003">
    <property type="protein sequence ID" value="MBC1566231.1"/>
    <property type="molecule type" value="Genomic_DNA"/>
</dbReference>
<dbReference type="EMBL" id="JAARVG010000013">
    <property type="protein sequence ID" value="MBC1794408.1"/>
    <property type="molecule type" value="Genomic_DNA"/>
</dbReference>
<dbReference type="GO" id="GO:0003700">
    <property type="term" value="F:DNA-binding transcription factor activity"/>
    <property type="evidence" value="ECO:0007669"/>
    <property type="project" value="TreeGrafter"/>
</dbReference>
<evidence type="ECO:0000313" key="8">
    <source>
        <dbReference type="EMBL" id="MBC1617497.1"/>
    </source>
</evidence>
<evidence type="ECO:0000313" key="30">
    <source>
        <dbReference type="Proteomes" id="UP000591929"/>
    </source>
</evidence>
<dbReference type="Proteomes" id="UP000539064">
    <property type="component" value="Unassembled WGS sequence"/>
</dbReference>
<dbReference type="Proteomes" id="UP000533953">
    <property type="component" value="Unassembled WGS sequence"/>
</dbReference>
<dbReference type="Proteomes" id="UP000574104">
    <property type="component" value="Unassembled WGS sequence"/>
</dbReference>
<reference evidence="1 16" key="1">
    <citation type="submission" date="2014-05" db="EMBL/GenBank/DDBJ databases">
        <title>Novel Listeriaceae from food processing environments.</title>
        <authorList>
            <person name="den Bakker H.C."/>
        </authorList>
    </citation>
    <scope>NUCLEOTIDE SEQUENCE [LARGE SCALE GENOMIC DNA]</scope>
    <source>
        <strain evidence="1 16">FSL A5-0281</strain>
    </source>
</reference>
<evidence type="ECO:0000313" key="19">
    <source>
        <dbReference type="Proteomes" id="UP000532866"/>
    </source>
</evidence>
<dbReference type="Proteomes" id="UP000544413">
    <property type="component" value="Unassembled WGS sequence"/>
</dbReference>
<evidence type="ECO:0000313" key="15">
    <source>
        <dbReference type="EMBL" id="MBC2239656.1"/>
    </source>
</evidence>
<evidence type="ECO:0000313" key="2">
    <source>
        <dbReference type="EMBL" id="MBC1317175.1"/>
    </source>
</evidence>
<dbReference type="RefSeq" id="WP_036083319.1">
    <property type="nucleotide sequence ID" value="NZ_CBCSHQ010000008.1"/>
</dbReference>
<dbReference type="EMBL" id="JAASTX010000002">
    <property type="protein sequence ID" value="MBC1490713.1"/>
    <property type="molecule type" value="Genomic_DNA"/>
</dbReference>
<dbReference type="eggNOG" id="COG1959">
    <property type="taxonomic scope" value="Bacteria"/>
</dbReference>
<evidence type="ECO:0000313" key="18">
    <source>
        <dbReference type="Proteomes" id="UP000529446"/>
    </source>
</evidence>
<dbReference type="InterPro" id="IPR036390">
    <property type="entry name" value="WH_DNA-bd_sf"/>
</dbReference>
<dbReference type="Gene3D" id="1.10.10.10">
    <property type="entry name" value="Winged helix-like DNA-binding domain superfamily/Winged helix DNA-binding domain"/>
    <property type="match status" value="1"/>
</dbReference>
<evidence type="ECO:0000313" key="26">
    <source>
        <dbReference type="Proteomes" id="UP000548082"/>
    </source>
</evidence>
<evidence type="ECO:0000313" key="25">
    <source>
        <dbReference type="Proteomes" id="UP000546806"/>
    </source>
</evidence>
<evidence type="ECO:0000313" key="23">
    <source>
        <dbReference type="Proteomes" id="UP000543379"/>
    </source>
</evidence>
<evidence type="ECO:0000313" key="9">
    <source>
        <dbReference type="EMBL" id="MBC1794408.1"/>
    </source>
</evidence>
<dbReference type="EMBL" id="JAARSH010000011">
    <property type="protein sequence ID" value="MBC1617497.1"/>
    <property type="molecule type" value="Genomic_DNA"/>
</dbReference>
<dbReference type="GO" id="GO:0005829">
    <property type="term" value="C:cytosol"/>
    <property type="evidence" value="ECO:0007669"/>
    <property type="project" value="TreeGrafter"/>
</dbReference>
<dbReference type="EMBL" id="JAARPL010000006">
    <property type="protein sequence ID" value="MBC1372605.1"/>
    <property type="molecule type" value="Genomic_DNA"/>
</dbReference>
<evidence type="ECO:0000313" key="17">
    <source>
        <dbReference type="Proteomes" id="UP000519573"/>
    </source>
</evidence>
<evidence type="ECO:0000313" key="21">
    <source>
        <dbReference type="Proteomes" id="UP000539064"/>
    </source>
</evidence>
<evidence type="ECO:0000313" key="28">
    <source>
        <dbReference type="Proteomes" id="UP000574104"/>
    </source>
</evidence>
<dbReference type="Proteomes" id="UP000532866">
    <property type="component" value="Unassembled WGS sequence"/>
</dbReference>
<dbReference type="EMBL" id="JAARWW010000002">
    <property type="protein sequence ID" value="MBC2003399.1"/>
    <property type="molecule type" value="Genomic_DNA"/>
</dbReference>
<dbReference type="Proteomes" id="UP000529446">
    <property type="component" value="Unassembled WGS sequence"/>
</dbReference>
<evidence type="ECO:0000313" key="1">
    <source>
        <dbReference type="EMBL" id="KGL44564.1"/>
    </source>
</evidence>
<dbReference type="EMBL" id="JAAROV010000003">
    <property type="protein sequence ID" value="MBC1317175.1"/>
    <property type="molecule type" value="Genomic_DNA"/>
</dbReference>
<keyword evidence="16" id="KW-1185">Reference proteome</keyword>
<evidence type="ECO:0000313" key="3">
    <source>
        <dbReference type="EMBL" id="MBC1332066.1"/>
    </source>
</evidence>
<dbReference type="Proteomes" id="UP000029844">
    <property type="component" value="Unassembled WGS sequence"/>
</dbReference>
<evidence type="ECO:0000313" key="22">
    <source>
        <dbReference type="Proteomes" id="UP000541735"/>
    </source>
</evidence>
<protein>
    <submittedName>
        <fullName evidence="1">Rrf2 family transcriptional regulator</fullName>
    </submittedName>
</protein>
<dbReference type="OrthoDB" id="9808360at2"/>
<evidence type="ECO:0000313" key="11">
    <source>
        <dbReference type="EMBL" id="MBC2003399.1"/>
    </source>
</evidence>
<evidence type="ECO:0000313" key="10">
    <source>
        <dbReference type="EMBL" id="MBC1797151.1"/>
    </source>
</evidence>
<dbReference type="Proteomes" id="UP000553016">
    <property type="component" value="Unassembled WGS sequence"/>
</dbReference>
<dbReference type="Proteomes" id="UP000519573">
    <property type="component" value="Unassembled WGS sequence"/>
</dbReference>
<dbReference type="PANTHER" id="PTHR33221">
    <property type="entry name" value="WINGED HELIX-TURN-HELIX TRANSCRIPTIONAL REGULATOR, RRF2 FAMILY"/>
    <property type="match status" value="1"/>
</dbReference>
<evidence type="ECO:0000313" key="14">
    <source>
        <dbReference type="EMBL" id="MBC2175642.1"/>
    </source>
</evidence>
<dbReference type="EMBL" id="JAARPT010000005">
    <property type="protein sequence ID" value="MBC1402021.1"/>
    <property type="molecule type" value="Genomic_DNA"/>
</dbReference>
<dbReference type="Proteomes" id="UP000591929">
    <property type="component" value="Unassembled WGS sequence"/>
</dbReference>
<evidence type="ECO:0000313" key="5">
    <source>
        <dbReference type="EMBL" id="MBC1402021.1"/>
    </source>
</evidence>
<name>A0A099WFQ5_9LIST</name>
<dbReference type="InterPro" id="IPR036388">
    <property type="entry name" value="WH-like_DNA-bd_sf"/>
</dbReference>
<evidence type="ECO:0000313" key="12">
    <source>
        <dbReference type="EMBL" id="MBC2115063.1"/>
    </source>
</evidence>
<dbReference type="Proteomes" id="UP000546806">
    <property type="component" value="Unassembled WGS sequence"/>
</dbReference>
<evidence type="ECO:0000313" key="27">
    <source>
        <dbReference type="Proteomes" id="UP000553016"/>
    </source>
</evidence>
<accession>A0A099WFQ5</accession>
<dbReference type="Proteomes" id="UP000548082">
    <property type="component" value="Unassembled WGS sequence"/>
</dbReference>
<gene>
    <name evidence="1" type="ORF">EP57_00985</name>
    <name evidence="3" type="ORF">HB759_08970</name>
    <name evidence="2" type="ORF">HB811_10345</name>
    <name evidence="5" type="ORF">HB836_10440</name>
    <name evidence="4" type="ORF">HB847_09490</name>
    <name evidence="8" type="ORF">HB904_14950</name>
    <name evidence="7" type="ORF">HB907_12510</name>
    <name evidence="9" type="ORF">HCA52_13335</name>
    <name evidence="10" type="ORF">HCA55_10455</name>
    <name evidence="11" type="ORF">HCA78_06455</name>
    <name evidence="12" type="ORF">HCB06_00360</name>
    <name evidence="13" type="ORF">HCB26_09275</name>
    <name evidence="14" type="ORF">HCB27_03365</name>
    <name evidence="15" type="ORF">HCB35_04130</name>
    <name evidence="6" type="ORF">HCI99_02625</name>
</gene>
<reference evidence="17 18" key="2">
    <citation type="submission" date="2020-03" db="EMBL/GenBank/DDBJ databases">
        <title>Soil Listeria distribution.</title>
        <authorList>
            <person name="Liao J."/>
            <person name="Wiedmann M."/>
        </authorList>
    </citation>
    <scope>NUCLEOTIDE SEQUENCE [LARGE SCALE GENOMIC DNA]</scope>
    <source>
        <strain evidence="15 27">FSL L7-0149</strain>
        <strain evidence="13 17">FSL L7-0245</strain>
        <strain evidence="14 22">FSL L7-0259</strain>
        <strain evidence="12 18">FSL L7-0360</strain>
        <strain evidence="11 25">FSL L7-0435</strain>
        <strain evidence="9 21">FSL L7-0978</strain>
        <strain evidence="10 26">FSL L7-0990</strain>
        <strain evidence="8 28">FSL L7-1299</strain>
        <strain evidence="7 29">FSL L7-1427</strain>
        <strain evidence="6 20">FSL L7-1547</strain>
        <strain evidence="5 24">FSL L7-1658</strain>
        <strain evidence="4 30">FSL L7-1681</strain>
        <strain evidence="2 23">FSL L7-1816</strain>
        <strain evidence="3 19">FSL L7-1833</strain>
    </source>
</reference>
<evidence type="ECO:0000313" key="16">
    <source>
        <dbReference type="Proteomes" id="UP000029844"/>
    </source>
</evidence>
<dbReference type="PANTHER" id="PTHR33221:SF9">
    <property type="entry name" value="RRF2 FAMILY PROTEIN"/>
    <property type="match status" value="1"/>
</dbReference>
<evidence type="ECO:0000313" key="6">
    <source>
        <dbReference type="EMBL" id="MBC1490713.1"/>
    </source>
</evidence>
<sequence>MQLTKGVEQAICIIVLLSTQDNHNPLASDTISEHLQVSPSYLKKIMRKLVVQNIIRSVPGNNGGFSLAKSPEQITLLEVVESMEGEISIYPDTGLINKVFRDGVHTSKGEAVLHDVFNGANSLLRDYLAKQTAADLLKRTMEQSEIPVLNWNITNPSNQNKKE</sequence>
<proteinExistence type="predicted"/>
<evidence type="ECO:0000313" key="20">
    <source>
        <dbReference type="Proteomes" id="UP000533953"/>
    </source>
</evidence>
<dbReference type="Proteomes" id="UP000586951">
    <property type="component" value="Unassembled WGS sequence"/>
</dbReference>
<evidence type="ECO:0000313" key="24">
    <source>
        <dbReference type="Proteomes" id="UP000544413"/>
    </source>
</evidence>
<dbReference type="EMBL" id="JAARZA010000002">
    <property type="protein sequence ID" value="MBC2239656.1"/>
    <property type="molecule type" value="Genomic_DNA"/>
</dbReference>
<dbReference type="PROSITE" id="PS51197">
    <property type="entry name" value="HTH_RRF2_2"/>
    <property type="match status" value="1"/>
</dbReference>
<dbReference type="EMBL" id="JAARXI010000001">
    <property type="protein sequence ID" value="MBC2115063.1"/>
    <property type="molecule type" value="Genomic_DNA"/>
</dbReference>